<keyword evidence="3" id="KW-0813">Transport</keyword>
<feature type="region of interest" description="Disordered" evidence="5">
    <location>
        <begin position="26"/>
        <end position="52"/>
    </location>
</feature>
<reference evidence="8 9" key="1">
    <citation type="submission" date="2020-07" db="EMBL/GenBank/DDBJ databases">
        <title>Characterization and genome sequencing of isolate MD1, a novel member within the family Lachnospiraceae.</title>
        <authorList>
            <person name="Rettenmaier R."/>
            <person name="Di Bello L."/>
            <person name="Zinser C."/>
            <person name="Scheitz K."/>
            <person name="Liebl W."/>
            <person name="Zverlov V."/>
        </authorList>
    </citation>
    <scope>NUCLEOTIDE SEQUENCE [LARGE SCALE GENOMIC DNA]</scope>
    <source>
        <strain evidence="8 9">MD1</strain>
    </source>
</reference>
<dbReference type="Gene3D" id="3.10.105.10">
    <property type="entry name" value="Dipeptide-binding Protein, Domain 3"/>
    <property type="match status" value="1"/>
</dbReference>
<dbReference type="EMBL" id="JACEGA010000001">
    <property type="protein sequence ID" value="MBB2184104.1"/>
    <property type="molecule type" value="Genomic_DNA"/>
</dbReference>
<feature type="signal peptide" evidence="6">
    <location>
        <begin position="1"/>
        <end position="22"/>
    </location>
</feature>
<comment type="caution">
    <text evidence="8">The sequence shown here is derived from an EMBL/GenBank/DDBJ whole genome shotgun (WGS) entry which is preliminary data.</text>
</comment>
<feature type="compositionally biased region" description="Polar residues" evidence="5">
    <location>
        <begin position="30"/>
        <end position="52"/>
    </location>
</feature>
<keyword evidence="4 6" id="KW-0732">Signal</keyword>
<evidence type="ECO:0000256" key="6">
    <source>
        <dbReference type="SAM" id="SignalP"/>
    </source>
</evidence>
<dbReference type="FunFam" id="3.90.76.10:FF:000001">
    <property type="entry name" value="Oligopeptide ABC transporter substrate-binding protein"/>
    <property type="match status" value="1"/>
</dbReference>
<dbReference type="RefSeq" id="WP_228353698.1">
    <property type="nucleotide sequence ID" value="NZ_JACEGA010000001.1"/>
</dbReference>
<feature type="chain" id="PRO_5039081742" evidence="6">
    <location>
        <begin position="23"/>
        <end position="565"/>
    </location>
</feature>
<comment type="subcellular location">
    <subcellularLocation>
        <location evidence="1">Cell membrane</location>
        <topology evidence="1">Lipid-anchor</topology>
    </subcellularLocation>
</comment>
<comment type="similarity">
    <text evidence="2">Belongs to the bacterial solute-binding protein 5 family.</text>
</comment>
<evidence type="ECO:0000259" key="7">
    <source>
        <dbReference type="Pfam" id="PF00496"/>
    </source>
</evidence>
<dbReference type="GO" id="GO:0015833">
    <property type="term" value="P:peptide transport"/>
    <property type="evidence" value="ECO:0007669"/>
    <property type="project" value="TreeGrafter"/>
</dbReference>
<gene>
    <name evidence="8" type="ORF">H0486_14580</name>
</gene>
<dbReference type="PANTHER" id="PTHR30290">
    <property type="entry name" value="PERIPLASMIC BINDING COMPONENT OF ABC TRANSPORTER"/>
    <property type="match status" value="1"/>
</dbReference>
<dbReference type="Gene3D" id="3.90.76.10">
    <property type="entry name" value="Dipeptide-binding Protein, Domain 1"/>
    <property type="match status" value="1"/>
</dbReference>
<dbReference type="InterPro" id="IPR023765">
    <property type="entry name" value="SBP_5_CS"/>
</dbReference>
<dbReference type="Proteomes" id="UP000574276">
    <property type="component" value="Unassembled WGS sequence"/>
</dbReference>
<dbReference type="SUPFAM" id="SSF53850">
    <property type="entry name" value="Periplasmic binding protein-like II"/>
    <property type="match status" value="1"/>
</dbReference>
<organism evidence="8 9">
    <name type="scientific">Variimorphobacter saccharofermentans</name>
    <dbReference type="NCBI Taxonomy" id="2755051"/>
    <lineage>
        <taxon>Bacteria</taxon>
        <taxon>Bacillati</taxon>
        <taxon>Bacillota</taxon>
        <taxon>Clostridia</taxon>
        <taxon>Lachnospirales</taxon>
        <taxon>Lachnospiraceae</taxon>
        <taxon>Variimorphobacter</taxon>
    </lineage>
</organism>
<sequence length="565" mass="62856">MKLKKILAAMLAISISASMLTACGTKEPEVNNSTEQNSGTETNNEDTQATNDRTLYPGTAEANAITVNITSEPPELFSVTTTDTTSFSVIRHVIENLVMLDENDKVVPGVAKDWTVSDDGLVYTFNLRDNMKWSNGEPVTANDFVFAWKALLTPEFAADYAYFGYVFKNGLAYNQGEVGAEELGFKAVSDYVLEVTLENPTAYFLDTLAFGVFAPVNEKAYNEFGTAYGTDSDKMVYNGAFRIASWEHESKIVLEKNPDYYAADQIELEKINFVMINDTNAALNAFKAGELDLTNINGEQAALMKTENFPVLTYDDGSTFYLEYNLTDSQLANANLRKAITYALDKQAFVDSIVKNTSKPAVSFTAPAINGLSKKFNEEVGSLVPTVDVAKAKEYYAKALEELGVDTITLSMICDDTDTAIKNAAFVQEQLKVNLGIDVQVESMPFKSRIERMSNKDFSIVFAGWGPDYNDPMTFLDMFETGNGNNHTSYSNAAYDELLGKVRTELDLNTRFGYLVELEKQLMEDLPIGPIYWRSRDYIYSGKIESGVIRTAFQDMNFKYVKLAK</sequence>
<dbReference type="Pfam" id="PF00496">
    <property type="entry name" value="SBP_bac_5"/>
    <property type="match status" value="1"/>
</dbReference>
<accession>A0A839K2Q1</accession>
<dbReference type="Gene3D" id="3.40.190.10">
    <property type="entry name" value="Periplasmic binding protein-like II"/>
    <property type="match status" value="1"/>
</dbReference>
<dbReference type="CDD" id="cd08504">
    <property type="entry name" value="PBP2_OppA"/>
    <property type="match status" value="1"/>
</dbReference>
<proteinExistence type="inferred from homology"/>
<evidence type="ECO:0000256" key="4">
    <source>
        <dbReference type="ARBA" id="ARBA00022729"/>
    </source>
</evidence>
<dbReference type="InterPro" id="IPR000914">
    <property type="entry name" value="SBP_5_dom"/>
</dbReference>
<name>A0A839K2Q1_9FIRM</name>
<keyword evidence="9" id="KW-1185">Reference proteome</keyword>
<evidence type="ECO:0000256" key="3">
    <source>
        <dbReference type="ARBA" id="ARBA00022448"/>
    </source>
</evidence>
<evidence type="ECO:0000313" key="9">
    <source>
        <dbReference type="Proteomes" id="UP000574276"/>
    </source>
</evidence>
<dbReference type="GO" id="GO:1904680">
    <property type="term" value="F:peptide transmembrane transporter activity"/>
    <property type="evidence" value="ECO:0007669"/>
    <property type="project" value="TreeGrafter"/>
</dbReference>
<dbReference type="GO" id="GO:0043190">
    <property type="term" value="C:ATP-binding cassette (ABC) transporter complex"/>
    <property type="evidence" value="ECO:0007669"/>
    <property type="project" value="InterPro"/>
</dbReference>
<evidence type="ECO:0000313" key="8">
    <source>
        <dbReference type="EMBL" id="MBB2184104.1"/>
    </source>
</evidence>
<dbReference type="InterPro" id="IPR030678">
    <property type="entry name" value="Peptide/Ni-bd"/>
</dbReference>
<dbReference type="PROSITE" id="PS51257">
    <property type="entry name" value="PROKAR_LIPOPROTEIN"/>
    <property type="match status" value="1"/>
</dbReference>
<evidence type="ECO:0000256" key="5">
    <source>
        <dbReference type="SAM" id="MobiDB-lite"/>
    </source>
</evidence>
<dbReference type="PROSITE" id="PS01040">
    <property type="entry name" value="SBP_BACTERIAL_5"/>
    <property type="match status" value="1"/>
</dbReference>
<evidence type="ECO:0000256" key="1">
    <source>
        <dbReference type="ARBA" id="ARBA00004193"/>
    </source>
</evidence>
<dbReference type="PIRSF" id="PIRSF002741">
    <property type="entry name" value="MppA"/>
    <property type="match status" value="1"/>
</dbReference>
<feature type="domain" description="Solute-binding protein family 5" evidence="7">
    <location>
        <begin position="105"/>
        <end position="486"/>
    </location>
</feature>
<protein>
    <submittedName>
        <fullName evidence="8">Peptide ABC transporter substrate-binding protein</fullName>
    </submittedName>
</protein>
<dbReference type="InterPro" id="IPR039424">
    <property type="entry name" value="SBP_5"/>
</dbReference>
<dbReference type="FunFam" id="3.10.105.10:FF:000001">
    <property type="entry name" value="Oligopeptide ABC transporter, oligopeptide-binding protein"/>
    <property type="match status" value="1"/>
</dbReference>
<dbReference type="PANTHER" id="PTHR30290:SF10">
    <property type="entry name" value="PERIPLASMIC OLIGOPEPTIDE-BINDING PROTEIN-RELATED"/>
    <property type="match status" value="1"/>
</dbReference>
<dbReference type="GO" id="GO:0030288">
    <property type="term" value="C:outer membrane-bounded periplasmic space"/>
    <property type="evidence" value="ECO:0007669"/>
    <property type="project" value="UniProtKB-ARBA"/>
</dbReference>
<dbReference type="AlphaFoldDB" id="A0A839K2Q1"/>
<evidence type="ECO:0000256" key="2">
    <source>
        <dbReference type="ARBA" id="ARBA00005695"/>
    </source>
</evidence>